<dbReference type="EMBL" id="QXGB01001370">
    <property type="protein sequence ID" value="KAE9191946.1"/>
    <property type="molecule type" value="Genomic_DNA"/>
</dbReference>
<dbReference type="GO" id="GO:0005524">
    <property type="term" value="F:ATP binding"/>
    <property type="evidence" value="ECO:0007669"/>
    <property type="project" value="UniProtKB-KW"/>
</dbReference>
<feature type="transmembrane region" description="Helical" evidence="4">
    <location>
        <begin position="61"/>
        <end position="84"/>
    </location>
</feature>
<evidence type="ECO:0000313" key="8">
    <source>
        <dbReference type="Proteomes" id="UP000433483"/>
    </source>
</evidence>
<dbReference type="GO" id="GO:0005737">
    <property type="term" value="C:cytoplasm"/>
    <property type="evidence" value="ECO:0007669"/>
    <property type="project" value="TreeGrafter"/>
</dbReference>
<keyword evidence="4" id="KW-1133">Transmembrane helix</keyword>
<keyword evidence="4" id="KW-0812">Transmembrane</keyword>
<comment type="caution">
    <text evidence="5">The sequence shown here is derived from an EMBL/GenBank/DDBJ whole genome shotgun (WGS) entry which is preliminary data.</text>
</comment>
<dbReference type="EMBL" id="QXFW01002400">
    <property type="protein sequence ID" value="KAE8978926.1"/>
    <property type="molecule type" value="Genomic_DNA"/>
</dbReference>
<dbReference type="SUPFAM" id="SSF56059">
    <property type="entry name" value="Glutathione synthetase ATP-binding domain-like"/>
    <property type="match status" value="1"/>
</dbReference>
<dbReference type="Proteomes" id="UP000460718">
    <property type="component" value="Unassembled WGS sequence"/>
</dbReference>
<organism evidence="5 9">
    <name type="scientific">Phytophthora fragariae</name>
    <dbReference type="NCBI Taxonomy" id="53985"/>
    <lineage>
        <taxon>Eukaryota</taxon>
        <taxon>Sar</taxon>
        <taxon>Stramenopiles</taxon>
        <taxon>Oomycota</taxon>
        <taxon>Peronosporomycetes</taxon>
        <taxon>Peronosporales</taxon>
        <taxon>Peronosporaceae</taxon>
        <taxon>Phytophthora</taxon>
    </lineage>
</organism>
<evidence type="ECO:0000313" key="5">
    <source>
        <dbReference type="EMBL" id="KAE8978926.1"/>
    </source>
</evidence>
<evidence type="ECO:0000313" key="6">
    <source>
        <dbReference type="EMBL" id="KAE9191946.1"/>
    </source>
</evidence>
<accession>A0A6A3I7W0</accession>
<dbReference type="PANTHER" id="PTHR11405">
    <property type="entry name" value="CARBAMOYLTRANSFERASE FAMILY MEMBER"/>
    <property type="match status" value="1"/>
</dbReference>
<dbReference type="Proteomes" id="UP000433483">
    <property type="component" value="Unassembled WGS sequence"/>
</dbReference>
<evidence type="ECO:0000256" key="2">
    <source>
        <dbReference type="ARBA" id="ARBA00022741"/>
    </source>
</evidence>
<dbReference type="PANTHER" id="PTHR11405:SF5">
    <property type="entry name" value="CAD PROTEIN"/>
    <property type="match status" value="1"/>
</dbReference>
<dbReference type="Proteomes" id="UP000476176">
    <property type="component" value="Unassembled WGS sequence"/>
</dbReference>
<name>A0A6A3I7W0_9STRA</name>
<sequence>MPRSIHVCKCFLNSQEVEFTGMAKDGGLNYRGRGNAAKLIDFNLSASRTSPLISNTFDLNLIYLATKVVIFLVVNMAPFALIGVDYAGIKTPQFQFTHLHGADPFLDIEMASTGKVVCLELICIEP</sequence>
<keyword evidence="3" id="KW-0067">ATP-binding</keyword>
<evidence type="ECO:0000256" key="3">
    <source>
        <dbReference type="ARBA" id="ARBA00022840"/>
    </source>
</evidence>
<keyword evidence="8" id="KW-1185">Reference proteome</keyword>
<gene>
    <name evidence="7" type="ORF">PF004_g17502</name>
    <name evidence="6" type="ORF">PF005_g18645</name>
    <name evidence="5" type="ORF">PF011_g23050</name>
</gene>
<dbReference type="Gene3D" id="3.30.470.20">
    <property type="entry name" value="ATP-grasp fold, B domain"/>
    <property type="match status" value="1"/>
</dbReference>
<dbReference type="GO" id="GO:0006541">
    <property type="term" value="P:glutamine metabolic process"/>
    <property type="evidence" value="ECO:0007669"/>
    <property type="project" value="TreeGrafter"/>
</dbReference>
<evidence type="ECO:0000313" key="9">
    <source>
        <dbReference type="Proteomes" id="UP000460718"/>
    </source>
</evidence>
<dbReference type="AlphaFoldDB" id="A0A6A3I7W0"/>
<dbReference type="GO" id="GO:0004088">
    <property type="term" value="F:carbamoyl-phosphate synthase (glutamine-hydrolyzing) activity"/>
    <property type="evidence" value="ECO:0007669"/>
    <property type="project" value="TreeGrafter"/>
</dbReference>
<keyword evidence="1" id="KW-0436">Ligase</keyword>
<evidence type="ECO:0000313" key="10">
    <source>
        <dbReference type="Proteomes" id="UP000476176"/>
    </source>
</evidence>
<evidence type="ECO:0000256" key="4">
    <source>
        <dbReference type="SAM" id="Phobius"/>
    </source>
</evidence>
<keyword evidence="2" id="KW-0547">Nucleotide-binding</keyword>
<evidence type="ECO:0000313" key="7">
    <source>
        <dbReference type="EMBL" id="KAE9205726.1"/>
    </source>
</evidence>
<reference evidence="9 10" key="1">
    <citation type="submission" date="2018-09" db="EMBL/GenBank/DDBJ databases">
        <title>Genomic investigation of the strawberry pathogen Phytophthora fragariae indicates pathogenicity is determined by transcriptional variation in three key races.</title>
        <authorList>
            <person name="Adams T.M."/>
            <person name="Armitage A.D."/>
            <person name="Sobczyk M.K."/>
            <person name="Bates H.J."/>
            <person name="Dunwell J.M."/>
            <person name="Nellist C.F."/>
            <person name="Harrison R.J."/>
        </authorList>
    </citation>
    <scope>NUCLEOTIDE SEQUENCE [LARGE SCALE GENOMIC DNA]</scope>
    <source>
        <strain evidence="7 10">BC-23</strain>
        <strain evidence="6 8">NOV-27</strain>
        <strain evidence="5 9">SCRP245</strain>
    </source>
</reference>
<keyword evidence="4" id="KW-0472">Membrane</keyword>
<dbReference type="EMBL" id="QXGC01001315">
    <property type="protein sequence ID" value="KAE9205726.1"/>
    <property type="molecule type" value="Genomic_DNA"/>
</dbReference>
<evidence type="ECO:0000256" key="1">
    <source>
        <dbReference type="ARBA" id="ARBA00022598"/>
    </source>
</evidence>
<protein>
    <submittedName>
        <fullName evidence="5">Uncharacterized protein</fullName>
    </submittedName>
</protein>
<dbReference type="OrthoDB" id="1924069at2759"/>
<proteinExistence type="predicted"/>